<dbReference type="Proteomes" id="UP000292052">
    <property type="component" value="Unassembled WGS sequence"/>
</dbReference>
<dbReference type="Gene3D" id="3.30.160.60">
    <property type="entry name" value="Classic Zinc Finger"/>
    <property type="match status" value="1"/>
</dbReference>
<comment type="caution">
    <text evidence="3">The sequence shown here is derived from an EMBL/GenBank/DDBJ whole genome shotgun (WGS) entry which is preliminary data.</text>
</comment>
<keyword evidence="1" id="KW-0479">Metal-binding</keyword>
<keyword evidence="1" id="KW-0863">Zinc-finger</keyword>
<evidence type="ECO:0000256" key="1">
    <source>
        <dbReference type="PROSITE-ProRule" id="PRU00042"/>
    </source>
</evidence>
<feature type="domain" description="C2H2-type" evidence="2">
    <location>
        <begin position="11"/>
        <end position="34"/>
    </location>
</feature>
<evidence type="ECO:0000313" key="3">
    <source>
        <dbReference type="EMBL" id="RZC34333.1"/>
    </source>
</evidence>
<dbReference type="InterPro" id="IPR013087">
    <property type="entry name" value="Znf_C2H2_type"/>
</dbReference>
<gene>
    <name evidence="3" type="ORF">BDFB_007395</name>
</gene>
<evidence type="ECO:0000313" key="4">
    <source>
        <dbReference type="Proteomes" id="UP000292052"/>
    </source>
</evidence>
<dbReference type="OrthoDB" id="3437960at2759"/>
<proteinExistence type="predicted"/>
<reference evidence="3 4" key="1">
    <citation type="submission" date="2017-03" db="EMBL/GenBank/DDBJ databases">
        <title>Genome of the blue death feigning beetle - Asbolus verrucosus.</title>
        <authorList>
            <person name="Rider S.D."/>
        </authorList>
    </citation>
    <scope>NUCLEOTIDE SEQUENCE [LARGE SCALE GENOMIC DNA]</scope>
    <source>
        <strain evidence="3">Butters</strain>
        <tissue evidence="3">Head and leg muscle</tissue>
    </source>
</reference>
<keyword evidence="4" id="KW-1185">Reference proteome</keyword>
<dbReference type="GO" id="GO:0008270">
    <property type="term" value="F:zinc ion binding"/>
    <property type="evidence" value="ECO:0007669"/>
    <property type="project" value="UniProtKB-KW"/>
</dbReference>
<accession>A0A482VNQ5</accession>
<keyword evidence="1" id="KW-0862">Zinc</keyword>
<name>A0A482VNQ5_ASBVE</name>
<sequence>MNVECGKEKHLKCLYCESSYYYKQDLEKHLRRIHKYIL</sequence>
<dbReference type="AlphaFoldDB" id="A0A482VNQ5"/>
<dbReference type="PROSITE" id="PS00028">
    <property type="entry name" value="ZINC_FINGER_C2H2_1"/>
    <property type="match status" value="1"/>
</dbReference>
<evidence type="ECO:0000259" key="2">
    <source>
        <dbReference type="PROSITE" id="PS50157"/>
    </source>
</evidence>
<dbReference type="PROSITE" id="PS50157">
    <property type="entry name" value="ZINC_FINGER_C2H2_2"/>
    <property type="match status" value="1"/>
</dbReference>
<protein>
    <recommendedName>
        <fullName evidence="2">C2H2-type domain-containing protein</fullName>
    </recommendedName>
</protein>
<dbReference type="EMBL" id="QDEB01080996">
    <property type="protein sequence ID" value="RZC34333.1"/>
    <property type="molecule type" value="Genomic_DNA"/>
</dbReference>
<organism evidence="3 4">
    <name type="scientific">Asbolus verrucosus</name>
    <name type="common">Desert ironclad beetle</name>
    <dbReference type="NCBI Taxonomy" id="1661398"/>
    <lineage>
        <taxon>Eukaryota</taxon>
        <taxon>Metazoa</taxon>
        <taxon>Ecdysozoa</taxon>
        <taxon>Arthropoda</taxon>
        <taxon>Hexapoda</taxon>
        <taxon>Insecta</taxon>
        <taxon>Pterygota</taxon>
        <taxon>Neoptera</taxon>
        <taxon>Endopterygota</taxon>
        <taxon>Coleoptera</taxon>
        <taxon>Polyphaga</taxon>
        <taxon>Cucujiformia</taxon>
        <taxon>Tenebrionidae</taxon>
        <taxon>Pimeliinae</taxon>
        <taxon>Asbolus</taxon>
    </lineage>
</organism>